<evidence type="ECO:0000256" key="1">
    <source>
        <dbReference type="SAM" id="Phobius"/>
    </source>
</evidence>
<feature type="transmembrane region" description="Helical" evidence="1">
    <location>
        <begin position="288"/>
        <end position="307"/>
    </location>
</feature>
<dbReference type="InterPro" id="IPR050879">
    <property type="entry name" value="Acyltransferase_3"/>
</dbReference>
<dbReference type="InterPro" id="IPR002656">
    <property type="entry name" value="Acyl_transf_3_dom"/>
</dbReference>
<evidence type="ECO:0000259" key="2">
    <source>
        <dbReference type="Pfam" id="PF01757"/>
    </source>
</evidence>
<feature type="transmembrane region" description="Helical" evidence="1">
    <location>
        <begin position="61"/>
        <end position="82"/>
    </location>
</feature>
<evidence type="ECO:0000313" key="3">
    <source>
        <dbReference type="EMBL" id="ADB76913.1"/>
    </source>
</evidence>
<dbReference type="Pfam" id="PF01757">
    <property type="entry name" value="Acyl_transf_3"/>
    <property type="match status" value="1"/>
</dbReference>
<keyword evidence="1" id="KW-0472">Membrane</keyword>
<keyword evidence="3" id="KW-0012">Acyltransferase</keyword>
<feature type="transmembrane region" description="Helical" evidence="1">
    <location>
        <begin position="170"/>
        <end position="191"/>
    </location>
</feature>
<dbReference type="Proteomes" id="UP000001382">
    <property type="component" value="Chromosome"/>
</dbReference>
<reference evidence="4" key="2">
    <citation type="submission" date="2010-01" db="EMBL/GenBank/DDBJ databases">
        <title>The complete genome of Geodermatophilus obscurus DSM 43160.</title>
        <authorList>
            <consortium name="US DOE Joint Genome Institute (JGI-PGF)"/>
            <person name="Lucas S."/>
            <person name="Copeland A."/>
            <person name="Lapidus A."/>
            <person name="Glavina del Rio T."/>
            <person name="Dalin E."/>
            <person name="Tice H."/>
            <person name="Bruce D."/>
            <person name="Goodwin L."/>
            <person name="Pitluck S."/>
            <person name="Kyrpides N."/>
            <person name="Mavromatis K."/>
            <person name="Ivanova N."/>
            <person name="Munk A.C."/>
            <person name="Brettin T."/>
            <person name="Detter J.C."/>
            <person name="Han C."/>
            <person name="Larimer F."/>
            <person name="Land M."/>
            <person name="Hauser L."/>
            <person name="Markowitz V."/>
            <person name="Cheng J.-F."/>
            <person name="Hugenholtz P."/>
            <person name="Woyke T."/>
            <person name="Wu D."/>
            <person name="Jando M."/>
            <person name="Schneider S."/>
            <person name="Klenk H.-P."/>
            <person name="Eisen J.A."/>
        </authorList>
    </citation>
    <scope>NUCLEOTIDE SEQUENCE [LARGE SCALE GENOMIC DNA]</scope>
    <source>
        <strain evidence="4">ATCC 25078 / DSM 43160 / JCM 3152 / KCC A-0152 / KCTC 9177 / NBRC 13315 / NRRL B-3577 / G-20</strain>
    </source>
</reference>
<dbReference type="PANTHER" id="PTHR23028:SF53">
    <property type="entry name" value="ACYL_TRANSF_3 DOMAIN-CONTAINING PROTEIN"/>
    <property type="match status" value="1"/>
</dbReference>
<feature type="transmembrane region" description="Helical" evidence="1">
    <location>
        <begin position="258"/>
        <end position="276"/>
    </location>
</feature>
<feature type="domain" description="Acyltransferase 3" evidence="2">
    <location>
        <begin position="22"/>
        <end position="372"/>
    </location>
</feature>
<organism evidence="3 4">
    <name type="scientific">Geodermatophilus obscurus (strain ATCC 25078 / DSM 43160 / JCM 3152 / CCUG 61914 / KCC A-0152 / KCTC 9177 / NBRC 13315 / NRRL B-3577 / G-20)</name>
    <dbReference type="NCBI Taxonomy" id="526225"/>
    <lineage>
        <taxon>Bacteria</taxon>
        <taxon>Bacillati</taxon>
        <taxon>Actinomycetota</taxon>
        <taxon>Actinomycetes</taxon>
        <taxon>Geodermatophilales</taxon>
        <taxon>Geodermatophilaceae</taxon>
        <taxon>Geodermatophilus</taxon>
    </lineage>
</organism>
<feature type="transmembrane region" description="Helical" evidence="1">
    <location>
        <begin position="103"/>
        <end position="122"/>
    </location>
</feature>
<feature type="transmembrane region" description="Helical" evidence="1">
    <location>
        <begin position="328"/>
        <end position="345"/>
    </location>
</feature>
<dbReference type="EMBL" id="CP001867">
    <property type="protein sequence ID" value="ADB76913.1"/>
    <property type="molecule type" value="Genomic_DNA"/>
</dbReference>
<feature type="transmembrane region" description="Helical" evidence="1">
    <location>
        <begin position="198"/>
        <end position="217"/>
    </location>
</feature>
<sequence length="448" mass="48644">MSTRAQGTGTDGGQSAGSGEIRSLTGLRAVAAVWVVVYHFQFTPGVGYDGYWEPLRPVIRAGATGVDLFFVLSGFVITLTYLERVGRTPSVREAGSFLWARVCRIWPVYALVTVVYGGWLLVKAARVTDGVVAYQVQQPVLDVWNFLLQFTMVQLWWHPASGGESWMGSAWSISAEWLAYVAFPLVALLLWRIRNAPLVLLGATAVLLMVPLGYTTYVHGGPVIAWSWLLRIGAAFLAGALTCLVVRRVRRTPRVEQAAATWALASVGAVAVGLWWGDWRGIDNDHSAFGGIVVVFFPVLVGALALSRTGLSALLSREPVVHGGRISFGLYLVHIPVFEVFWTLMDWWPRIAVGTSLWALLLAPVLLSTFVLAHLAHRFVEEPARERLRRAVPARRPAADAAPAAQPRVAVRAGRPLTPATAALLAGRSAGVPRVEAVPVPAQRPRSA</sequence>
<dbReference type="eggNOG" id="COG1835">
    <property type="taxonomic scope" value="Bacteria"/>
</dbReference>
<feature type="transmembrane region" description="Helical" evidence="1">
    <location>
        <begin position="357"/>
        <end position="380"/>
    </location>
</feature>
<feature type="transmembrane region" description="Helical" evidence="1">
    <location>
        <begin position="223"/>
        <end position="246"/>
    </location>
</feature>
<dbReference type="STRING" id="526225.Gobs_4357"/>
<dbReference type="KEGG" id="gob:Gobs_4357"/>
<keyword evidence="1" id="KW-1133">Transmembrane helix</keyword>
<dbReference type="RefSeq" id="WP_012950338.1">
    <property type="nucleotide sequence ID" value="NC_013757.1"/>
</dbReference>
<dbReference type="GO" id="GO:0009103">
    <property type="term" value="P:lipopolysaccharide biosynthetic process"/>
    <property type="evidence" value="ECO:0007669"/>
    <property type="project" value="TreeGrafter"/>
</dbReference>
<dbReference type="HOGENOM" id="CLU_005679_2_1_11"/>
<dbReference type="AlphaFoldDB" id="D2SG45"/>
<proteinExistence type="predicted"/>
<keyword evidence="3" id="KW-0808">Transferase</keyword>
<keyword evidence="4" id="KW-1185">Reference proteome</keyword>
<accession>D2SG45</accession>
<gene>
    <name evidence="3" type="ordered locus">Gobs_4357</name>
</gene>
<reference evidence="3 4" key="1">
    <citation type="journal article" date="2010" name="Stand. Genomic Sci.">
        <title>Complete genome sequence of Geodermatophilus obscurus type strain (G-20).</title>
        <authorList>
            <person name="Ivanova N."/>
            <person name="Sikorski J."/>
            <person name="Jando M."/>
            <person name="Munk C."/>
            <person name="Lapidus A."/>
            <person name="Glavina Del Rio T."/>
            <person name="Copeland A."/>
            <person name="Tice H."/>
            <person name="Cheng J.-F."/>
            <person name="Lucas S."/>
            <person name="Chen F."/>
            <person name="Nolan M."/>
            <person name="Bruce D."/>
            <person name="Goodwin L."/>
            <person name="Pitluck S."/>
            <person name="Mavromatis K."/>
            <person name="Mikhailova N."/>
            <person name="Pati A."/>
            <person name="Chen A."/>
            <person name="Palaniappan K."/>
            <person name="Land M."/>
            <person name="Hauser L."/>
            <person name="Chang Y.-J."/>
            <person name="Jeffries C.D."/>
            <person name="Meincke L."/>
            <person name="Brettin T."/>
            <person name="Detter J.C."/>
            <person name="Detter J.C."/>
            <person name="Rohde M."/>
            <person name="Goeker M."/>
            <person name="Bristow J."/>
            <person name="Eisen J.A."/>
            <person name="Markowitz V."/>
            <person name="Hugenholtz P."/>
            <person name="Kyrpides N.C."/>
            <person name="Klenk H.-P."/>
        </authorList>
    </citation>
    <scope>NUCLEOTIDE SEQUENCE [LARGE SCALE GENOMIC DNA]</scope>
    <source>
        <strain evidence="4">ATCC 25078 / DSM 43160 / JCM 3152 / KCC A-0152 / KCTC 9177 / NBRC 13315 / NRRL B-3577 / G-20</strain>
    </source>
</reference>
<keyword evidence="1" id="KW-0812">Transmembrane</keyword>
<dbReference type="PANTHER" id="PTHR23028">
    <property type="entry name" value="ACETYLTRANSFERASE"/>
    <property type="match status" value="1"/>
</dbReference>
<dbReference type="GO" id="GO:0016020">
    <property type="term" value="C:membrane"/>
    <property type="evidence" value="ECO:0007669"/>
    <property type="project" value="TreeGrafter"/>
</dbReference>
<dbReference type="GO" id="GO:0016747">
    <property type="term" value="F:acyltransferase activity, transferring groups other than amino-acyl groups"/>
    <property type="evidence" value="ECO:0007669"/>
    <property type="project" value="InterPro"/>
</dbReference>
<name>D2SG45_GEOOG</name>
<feature type="transmembrane region" description="Helical" evidence="1">
    <location>
        <begin position="21"/>
        <end position="41"/>
    </location>
</feature>
<protein>
    <submittedName>
        <fullName evidence="3">Acyltransferase 3</fullName>
    </submittedName>
</protein>
<evidence type="ECO:0000313" key="4">
    <source>
        <dbReference type="Proteomes" id="UP000001382"/>
    </source>
</evidence>